<protein>
    <submittedName>
        <fullName evidence="1">Uncharacterized protein</fullName>
    </submittedName>
</protein>
<evidence type="ECO:0000313" key="1">
    <source>
        <dbReference type="EMBL" id="CCD00322.1"/>
    </source>
</evidence>
<reference evidence="1 2" key="1">
    <citation type="journal article" date="2011" name="PLoS Genet.">
        <title>Azospirillum genomes reveal transition of bacteria from aquatic to terrestrial environments.</title>
        <authorList>
            <person name="Wisniewski-Dye F."/>
            <person name="Borziak K."/>
            <person name="Khalsa-Moyers G."/>
            <person name="Alexandre G."/>
            <person name="Sukharnikov L.O."/>
            <person name="Wuichet K."/>
            <person name="Hurst G.B."/>
            <person name="McDonald W.H."/>
            <person name="Robertson J.S."/>
            <person name="Barbe V."/>
            <person name="Calteau A."/>
            <person name="Rouy Z."/>
            <person name="Mangenot S."/>
            <person name="Prigent-Combaret C."/>
            <person name="Normand P."/>
            <person name="Boyer M."/>
            <person name="Siguier P."/>
            <person name="Dessaux Y."/>
            <person name="Elmerich C."/>
            <person name="Condemine G."/>
            <person name="Krishnen G."/>
            <person name="Kennedy I."/>
            <person name="Paterson A.H."/>
            <person name="Gonzalez V."/>
            <person name="Mavingui P."/>
            <person name="Zhulin I.B."/>
        </authorList>
    </citation>
    <scope>NUCLEOTIDE SEQUENCE [LARGE SCALE GENOMIC DNA]</scope>
    <source>
        <strain evidence="1 2">Sp245</strain>
    </source>
</reference>
<keyword evidence="2" id="KW-1185">Reference proteome</keyword>
<keyword evidence="1" id="KW-0614">Plasmid</keyword>
<dbReference type="AlphaFoldDB" id="A0A9P1NNZ8"/>
<name>A0A9P1NNZ8_9PROT</name>
<dbReference type="EMBL" id="HE577328">
    <property type="protein sequence ID" value="CCD00322.1"/>
    <property type="molecule type" value="Genomic_DNA"/>
</dbReference>
<geneLocation type="plasmid" evidence="1 2">
    <name>AZOBR_p1</name>
</geneLocation>
<dbReference type="Proteomes" id="UP000007319">
    <property type="component" value="Plasmid AZOBR_p1"/>
</dbReference>
<gene>
    <name evidence="1" type="ORF">AZOBR_p170078</name>
</gene>
<sequence>MPPATGTDWQAICLNDSQREKCINLIILEIIYTKPYTNANIQNHNSHTLKIK</sequence>
<dbReference type="KEGG" id="abs:AZOBR_p170078"/>
<organism evidence="1 2">
    <name type="scientific">Azospirillum baldaniorum</name>
    <dbReference type="NCBI Taxonomy" id="1064539"/>
    <lineage>
        <taxon>Bacteria</taxon>
        <taxon>Pseudomonadati</taxon>
        <taxon>Pseudomonadota</taxon>
        <taxon>Alphaproteobacteria</taxon>
        <taxon>Rhodospirillales</taxon>
        <taxon>Azospirillaceae</taxon>
        <taxon>Azospirillum</taxon>
    </lineage>
</organism>
<evidence type="ECO:0000313" key="2">
    <source>
        <dbReference type="Proteomes" id="UP000007319"/>
    </source>
</evidence>
<accession>A0A9P1NNZ8</accession>
<proteinExistence type="predicted"/>